<accession>A0AAD2CY57</accession>
<name>A0AAD2CY57_9STRA</name>
<dbReference type="Gene3D" id="3.30.70.20">
    <property type="match status" value="1"/>
</dbReference>
<dbReference type="PROSITE" id="PS51379">
    <property type="entry name" value="4FE4S_FER_2"/>
    <property type="match status" value="1"/>
</dbReference>
<dbReference type="Pfam" id="PF13370">
    <property type="entry name" value="Fer4_13"/>
    <property type="match status" value="1"/>
</dbReference>
<comment type="caution">
    <text evidence="3">The sequence shown here is derived from an EMBL/GenBank/DDBJ whole genome shotgun (WGS) entry which is preliminary data.</text>
</comment>
<feature type="domain" description="4Fe-4S ferredoxin-type" evidence="2">
    <location>
        <begin position="389"/>
        <end position="418"/>
    </location>
</feature>
<proteinExistence type="predicted"/>
<organism evidence="3 4">
    <name type="scientific">Cylindrotheca closterium</name>
    <dbReference type="NCBI Taxonomy" id="2856"/>
    <lineage>
        <taxon>Eukaryota</taxon>
        <taxon>Sar</taxon>
        <taxon>Stramenopiles</taxon>
        <taxon>Ochrophyta</taxon>
        <taxon>Bacillariophyta</taxon>
        <taxon>Bacillariophyceae</taxon>
        <taxon>Bacillariophycidae</taxon>
        <taxon>Bacillariales</taxon>
        <taxon>Bacillariaceae</taxon>
        <taxon>Cylindrotheca</taxon>
    </lineage>
</organism>
<evidence type="ECO:0000256" key="1">
    <source>
        <dbReference type="SAM" id="SignalP"/>
    </source>
</evidence>
<dbReference type="InterPro" id="IPR017896">
    <property type="entry name" value="4Fe4S_Fe-S-bd"/>
</dbReference>
<evidence type="ECO:0000313" key="3">
    <source>
        <dbReference type="EMBL" id="CAJ1946446.1"/>
    </source>
</evidence>
<dbReference type="PANTHER" id="PTHR44579:SF2">
    <property type="entry name" value="OS01G0730500 PROTEIN"/>
    <property type="match status" value="1"/>
</dbReference>
<feature type="signal peptide" evidence="1">
    <location>
        <begin position="1"/>
        <end position="24"/>
    </location>
</feature>
<evidence type="ECO:0000313" key="4">
    <source>
        <dbReference type="Proteomes" id="UP001295423"/>
    </source>
</evidence>
<protein>
    <recommendedName>
        <fullName evidence="2">4Fe-4S ferredoxin-type domain-containing protein</fullName>
    </recommendedName>
</protein>
<sequence length="553" mass="62901">MSRYSYLALLLVLLSHHHDGLCQAFHLTPHVKHCKLQATEDSWSIADDWDSLSSSSQENSNFDSATIFNQHPADHAAKEFEAREDNGVKEASGEDPWLTDVIEEIYHPLPTVQDNLYDTGFEEEDFGSAASSDEVMDQEIAMLVRCNEQPGDLLINEGRAIAPLTEEEKNDPFQLVQFSEQHKFQPTEFLRRTISNMFDQHATPDEQDGVPCMDRKGIAKWMTQSLSSDKNEGVVSAHDKRVVISLSQFSRYGSGRLEKEDFHKLYLSAILGDASKVDGVDSSKRYLQFRKSNIDAVWRDIRNHGILSPLEQERKLLTEQLQAKNPRNAATVNGESVMDECEILDFNWGATRNEESKWDKSHARGDFSSHEGVEFARDKKTPLRIKDGEFVFIDEDSCIGCMQCANVAPASFMMLDTGRARTFNQRSSPEVDQAVASCPVDCMHSVTFRELKEFEDVRDNGDGRTDHKYLGRKLTPLHVVESDHNRRSSWYHTLKHKCLVSSECPQKGCYDCPKFSKGENPFFQKNCKDAQHTRALHFMENGDADTWRNTADL</sequence>
<reference evidence="3" key="1">
    <citation type="submission" date="2023-08" db="EMBL/GenBank/DDBJ databases">
        <authorList>
            <person name="Audoor S."/>
            <person name="Bilcke G."/>
        </authorList>
    </citation>
    <scope>NUCLEOTIDE SEQUENCE</scope>
</reference>
<gene>
    <name evidence="3" type="ORF">CYCCA115_LOCUS10589</name>
</gene>
<feature type="chain" id="PRO_5042269597" description="4Fe-4S ferredoxin-type domain-containing protein" evidence="1">
    <location>
        <begin position="25"/>
        <end position="553"/>
    </location>
</feature>
<dbReference type="PANTHER" id="PTHR44579">
    <property type="entry name" value="OS01G0730500 PROTEIN"/>
    <property type="match status" value="1"/>
</dbReference>
<dbReference type="EMBL" id="CAKOGP040001669">
    <property type="protein sequence ID" value="CAJ1946446.1"/>
    <property type="molecule type" value="Genomic_DNA"/>
</dbReference>
<keyword evidence="1" id="KW-0732">Signal</keyword>
<dbReference type="SUPFAM" id="SSF54862">
    <property type="entry name" value="4Fe-4S ferredoxins"/>
    <property type="match status" value="1"/>
</dbReference>
<dbReference type="AlphaFoldDB" id="A0AAD2CY57"/>
<keyword evidence="4" id="KW-1185">Reference proteome</keyword>
<dbReference type="Proteomes" id="UP001295423">
    <property type="component" value="Unassembled WGS sequence"/>
</dbReference>
<evidence type="ECO:0000259" key="2">
    <source>
        <dbReference type="PROSITE" id="PS51379"/>
    </source>
</evidence>